<evidence type="ECO:0000313" key="5">
    <source>
        <dbReference type="RefSeq" id="XP_014661371.1"/>
    </source>
</evidence>
<dbReference type="Proteomes" id="UP000695022">
    <property type="component" value="Unplaced"/>
</dbReference>
<feature type="transmembrane region" description="Helical" evidence="2">
    <location>
        <begin position="348"/>
        <end position="371"/>
    </location>
</feature>
<dbReference type="GeneID" id="106804619"/>
<evidence type="ECO:0000256" key="1">
    <source>
        <dbReference type="PROSITE-ProRule" id="PRU00076"/>
    </source>
</evidence>
<dbReference type="PROSITE" id="PS50026">
    <property type="entry name" value="EGF_3"/>
    <property type="match status" value="1"/>
</dbReference>
<comment type="caution">
    <text evidence="1">Lacks conserved residue(s) required for the propagation of feature annotation.</text>
</comment>
<dbReference type="InterPro" id="IPR000742">
    <property type="entry name" value="EGF"/>
</dbReference>
<dbReference type="PANTHER" id="PTHR24044">
    <property type="entry name" value="NOTCH LIGAND FAMILY MEMBER"/>
    <property type="match status" value="1"/>
</dbReference>
<keyword evidence="1" id="KW-1015">Disulfide bond</keyword>
<keyword evidence="4" id="KW-1185">Reference proteome</keyword>
<dbReference type="Gene3D" id="2.10.25.10">
    <property type="entry name" value="Laminin"/>
    <property type="match status" value="1"/>
</dbReference>
<dbReference type="SMART" id="SM00181">
    <property type="entry name" value="EGF"/>
    <property type="match status" value="2"/>
</dbReference>
<evidence type="ECO:0000259" key="3">
    <source>
        <dbReference type="PROSITE" id="PS50026"/>
    </source>
</evidence>
<dbReference type="RefSeq" id="XP_014661371.1">
    <property type="nucleotide sequence ID" value="XM_014805885.1"/>
</dbReference>
<accession>A0ABM1DN50</accession>
<keyword evidence="2" id="KW-0812">Transmembrane</keyword>
<dbReference type="PROSITE" id="PS00022">
    <property type="entry name" value="EGF_1"/>
    <property type="match status" value="1"/>
</dbReference>
<reference evidence="5" key="1">
    <citation type="submission" date="2025-08" db="UniProtKB">
        <authorList>
            <consortium name="RefSeq"/>
        </authorList>
    </citation>
    <scope>IDENTIFICATION</scope>
</reference>
<feature type="domain" description="EGF-like" evidence="3">
    <location>
        <begin position="307"/>
        <end position="343"/>
    </location>
</feature>
<evidence type="ECO:0000256" key="2">
    <source>
        <dbReference type="SAM" id="Phobius"/>
    </source>
</evidence>
<organism evidence="4 5">
    <name type="scientific">Priapulus caudatus</name>
    <name type="common">Priapulid worm</name>
    <dbReference type="NCBI Taxonomy" id="37621"/>
    <lineage>
        <taxon>Eukaryota</taxon>
        <taxon>Metazoa</taxon>
        <taxon>Ecdysozoa</taxon>
        <taxon>Scalidophora</taxon>
        <taxon>Priapulida</taxon>
        <taxon>Priapulimorpha</taxon>
        <taxon>Priapulimorphida</taxon>
        <taxon>Priapulidae</taxon>
        <taxon>Priapulus</taxon>
    </lineage>
</organism>
<sequence>MVIPDHLQVGSKAVTTSNNRFRCNASTVPSYISAMLRVGWLLGITLAILLPAVTGTGGECAPCSSVISDCCQQQHERCEADKFGNKQCSCLYGYMRPPSQTSSDACLPVTSRWTELYFDLEWNDNYKVPGSPELLNLEASLIILVERVMNQSEAMHNEFAHIHFMAALPRYVHHLNVTMNSTDGAVTDGIQADMLLSYLLENFTGFAVGDMESVLDTGLRSTTAYTGSVLITAPDQFNDAIVEELSMCDQRYPTLNYCWENEDVAACTPDESNLWFTCACPPGYTDVSVAPDVDPGEFCEGPIVTPPVPTCSDDYCLNAGTCLEINDNVECSCMTWYSGSRCQTDLTVIVMIIGGVSLIILLSAIAVILCVSRETPIRVTTKGDNWGSNEGQDTSWLNPM</sequence>
<keyword evidence="2" id="KW-1133">Transmembrane helix</keyword>
<gene>
    <name evidence="5" type="primary">LOC106804619</name>
</gene>
<dbReference type="InterPro" id="IPR050906">
    <property type="entry name" value="Notch_signaling"/>
</dbReference>
<evidence type="ECO:0000313" key="4">
    <source>
        <dbReference type="Proteomes" id="UP000695022"/>
    </source>
</evidence>
<proteinExistence type="predicted"/>
<protein>
    <submittedName>
        <fullName evidence="5">Uncharacterized protein LOC106804619</fullName>
    </submittedName>
</protein>
<keyword evidence="2" id="KW-0472">Membrane</keyword>
<dbReference type="SUPFAM" id="SSF57196">
    <property type="entry name" value="EGF/Laminin"/>
    <property type="match status" value="1"/>
</dbReference>
<feature type="disulfide bond" evidence="1">
    <location>
        <begin position="333"/>
        <end position="342"/>
    </location>
</feature>
<keyword evidence="1" id="KW-0245">EGF-like domain</keyword>
<name>A0ABM1DN50_PRICU</name>